<dbReference type="KEGG" id="haq:DU484_08400"/>
<evidence type="ECO:0000259" key="2">
    <source>
        <dbReference type="Pfam" id="PF23420"/>
    </source>
</evidence>
<dbReference type="InterPro" id="IPR055532">
    <property type="entry name" value="DUF7108_N"/>
</dbReference>
<evidence type="ECO:0000313" key="3">
    <source>
        <dbReference type="EMBL" id="AXG09863.1"/>
    </source>
</evidence>
<evidence type="ECO:0000313" key="4">
    <source>
        <dbReference type="Proteomes" id="UP000252985"/>
    </source>
</evidence>
<dbReference type="Pfam" id="PF23420">
    <property type="entry name" value="DUF7108_C"/>
    <property type="match status" value="1"/>
</dbReference>
<feature type="domain" description="DUF7108" evidence="2">
    <location>
        <begin position="92"/>
        <end position="178"/>
    </location>
</feature>
<dbReference type="Pfam" id="PF23418">
    <property type="entry name" value="DUF7108"/>
    <property type="match status" value="1"/>
</dbReference>
<sequence>MTELPREVVDAAERLTRLARRAVDDAEAAAYERDRDERLAEYGFTARVRESDDTLVCHPAEWLEGDTVRMDRIEDTDRAVEVSLSGSGDPESWDAVETHNAEVVEAVAERAGAVHAANARAFADFMGNHYARRVETATAAELREFLTEYYPRNAWPSDEQRDAVERSLEHVFAVTETDGRDRLRTVTDHDGRN</sequence>
<proteinExistence type="predicted"/>
<name>A0A345ECE1_9EURY</name>
<evidence type="ECO:0000259" key="1">
    <source>
        <dbReference type="Pfam" id="PF23418"/>
    </source>
</evidence>
<dbReference type="GeneID" id="37286992"/>
<dbReference type="InterPro" id="IPR056494">
    <property type="entry name" value="DUF7108_C"/>
</dbReference>
<accession>A0A345ECE1</accession>
<dbReference type="EMBL" id="CP031148">
    <property type="protein sequence ID" value="AXG09863.1"/>
    <property type="molecule type" value="Genomic_DNA"/>
</dbReference>
<organism evidence="3 4">
    <name type="scientific">Haloplanus rubicundus</name>
    <dbReference type="NCBI Taxonomy" id="1547898"/>
    <lineage>
        <taxon>Archaea</taxon>
        <taxon>Methanobacteriati</taxon>
        <taxon>Methanobacteriota</taxon>
        <taxon>Stenosarchaea group</taxon>
        <taxon>Halobacteria</taxon>
        <taxon>Halobacteriales</taxon>
        <taxon>Haloferacaceae</taxon>
        <taxon>Haloplanus</taxon>
    </lineage>
</organism>
<dbReference type="AlphaFoldDB" id="A0A345ECE1"/>
<gene>
    <name evidence="3" type="ORF">DU484_08400</name>
</gene>
<protein>
    <submittedName>
        <fullName evidence="3">RnhA operon protein</fullName>
    </submittedName>
</protein>
<feature type="domain" description="DUF7108" evidence="1">
    <location>
        <begin position="3"/>
        <end position="86"/>
    </location>
</feature>
<reference evidence="3 4" key="1">
    <citation type="submission" date="2018-07" db="EMBL/GenBank/DDBJ databases">
        <title>Genome sequences of Haloplanus sp. CBA1112.</title>
        <authorList>
            <person name="Kim Y.B."/>
            <person name="Roh S.W."/>
        </authorList>
    </citation>
    <scope>NUCLEOTIDE SEQUENCE [LARGE SCALE GENOMIC DNA]</scope>
    <source>
        <strain evidence="3 4">CBA1112</strain>
    </source>
</reference>
<dbReference type="Proteomes" id="UP000252985">
    <property type="component" value="Chromosome"/>
</dbReference>
<dbReference type="RefSeq" id="WP_114605683.1">
    <property type="nucleotide sequence ID" value="NZ_CP031148.1"/>
</dbReference>